<accession>A0A3N5XW57</accession>
<dbReference type="InterPro" id="IPR045865">
    <property type="entry name" value="ACT-like_dom_sf"/>
</dbReference>
<dbReference type="Pfam" id="PF25601">
    <property type="entry name" value="AAA_lid_14"/>
    <property type="match status" value="1"/>
</dbReference>
<dbReference type="FunFam" id="3.40.50.300:FF:000006">
    <property type="entry name" value="DNA-binding transcriptional regulator NtrC"/>
    <property type="match status" value="1"/>
</dbReference>
<keyword evidence="8" id="KW-0238">DNA-binding</keyword>
<dbReference type="InterPro" id="IPR025944">
    <property type="entry name" value="Sigma_54_int_dom_CS"/>
</dbReference>
<keyword evidence="2" id="KW-0963">Cytoplasm</keyword>
<dbReference type="RefSeq" id="WP_124029175.1">
    <property type="nucleotide sequence ID" value="NZ_JBHRSN010000013.1"/>
</dbReference>
<dbReference type="InterPro" id="IPR013767">
    <property type="entry name" value="PAS_fold"/>
</dbReference>
<comment type="caution">
    <text evidence="15">The sequence shown here is derived from an EMBL/GenBank/DDBJ whole genome shotgun (WGS) entry which is preliminary data.</text>
</comment>
<protein>
    <recommendedName>
        <fullName evidence="11">HTH-type transcriptional regulatory protein TyrR</fullName>
    </recommendedName>
</protein>
<dbReference type="InterPro" id="IPR003593">
    <property type="entry name" value="AAA+_ATPase"/>
</dbReference>
<keyword evidence="16" id="KW-1185">Reference proteome</keyword>
<dbReference type="AlphaFoldDB" id="A0A3N5XW57"/>
<dbReference type="InterPro" id="IPR030828">
    <property type="entry name" value="HTH_TyrR"/>
</dbReference>
<dbReference type="SUPFAM" id="SSF55021">
    <property type="entry name" value="ACT-like"/>
    <property type="match status" value="1"/>
</dbReference>
<dbReference type="GO" id="GO:0006355">
    <property type="term" value="P:regulation of DNA-templated transcription"/>
    <property type="evidence" value="ECO:0007669"/>
    <property type="project" value="InterPro"/>
</dbReference>
<sequence length="518" mass="57692">MRLEISCQDRLGITQDILDILVDHEIDLRGIEIDGIGKIYLSFPTMDFTEFQDLMPKIRRIDGIDDVKTTAFMPGERARHQLSAILQTLPDPVFAIDTKGNLISCNNAAEASLELRQADLIGTEIADLVTGFSFTRWLDGKEVLPQSTRVKFIQQDYLADILPVTVPDGQSNPILAGGVIMLKSELRIGQQVNAFHRPSSDSFDLLVAQSTSMKKLVKEAKQIVDLEAPILIFGETGTGKELFAQACQQASRRADAPLESIKCISFTDDIVEAELFGQTEADGSAKGNEKGMLERVQGGTLLLDEIGDMSEHFQQVLLKVLEHGEYTRTGSEEATELDVRIICTTAKDLGLMVEEGRFSKALYYRLNVLSLVMPSLRERKPDIVALAETFIAQHSTKLGKRPAKLSKSCVDFLQQYPWPGNVRQLENALYRAVSLVDGHEITKEDVQLPSCAPTVTYIDENFEGTLDQEVKKFEKDLLRRLYPSYPSTRQLAKKLGLSHTAIANKLREYGINKGTVKI</sequence>
<dbReference type="PROSITE" id="PS50045">
    <property type="entry name" value="SIGMA54_INTERACT_4"/>
    <property type="match status" value="1"/>
</dbReference>
<dbReference type="PROSITE" id="PS00675">
    <property type="entry name" value="SIGMA54_INTERACT_1"/>
    <property type="match status" value="1"/>
</dbReference>
<dbReference type="Pfam" id="PF00158">
    <property type="entry name" value="Sigma54_activat"/>
    <property type="match status" value="1"/>
</dbReference>
<evidence type="ECO:0000259" key="14">
    <source>
        <dbReference type="PROSITE" id="PS51671"/>
    </source>
</evidence>
<name>A0A3N5XW57_9ALTE</name>
<keyword evidence="3" id="KW-0678">Repressor</keyword>
<dbReference type="GO" id="GO:0005524">
    <property type="term" value="F:ATP binding"/>
    <property type="evidence" value="ECO:0007669"/>
    <property type="project" value="UniProtKB-KW"/>
</dbReference>
<dbReference type="CDD" id="cd00130">
    <property type="entry name" value="PAS"/>
    <property type="match status" value="1"/>
</dbReference>
<dbReference type="PROSITE" id="PS51671">
    <property type="entry name" value="ACT"/>
    <property type="match status" value="1"/>
</dbReference>
<dbReference type="GO" id="GO:0005737">
    <property type="term" value="C:cytoplasm"/>
    <property type="evidence" value="ECO:0007669"/>
    <property type="project" value="UniProtKB-SubCell"/>
</dbReference>
<keyword evidence="4" id="KW-0547">Nucleotide-binding</keyword>
<keyword evidence="9" id="KW-0010">Activator</keyword>
<evidence type="ECO:0000256" key="4">
    <source>
        <dbReference type="ARBA" id="ARBA00022741"/>
    </source>
</evidence>
<feature type="domain" description="ACT" evidence="14">
    <location>
        <begin position="2"/>
        <end position="72"/>
    </location>
</feature>
<evidence type="ECO:0000256" key="3">
    <source>
        <dbReference type="ARBA" id="ARBA00022491"/>
    </source>
</evidence>
<dbReference type="InterPro" id="IPR027417">
    <property type="entry name" value="P-loop_NTPase"/>
</dbReference>
<evidence type="ECO:0000256" key="6">
    <source>
        <dbReference type="ARBA" id="ARBA00022840"/>
    </source>
</evidence>
<keyword evidence="10" id="KW-0804">Transcription</keyword>
<dbReference type="Proteomes" id="UP000275281">
    <property type="component" value="Unassembled WGS sequence"/>
</dbReference>
<dbReference type="SUPFAM" id="SSF52540">
    <property type="entry name" value="P-loop containing nucleoside triphosphate hydrolases"/>
    <property type="match status" value="1"/>
</dbReference>
<proteinExistence type="predicted"/>
<dbReference type="OrthoDB" id="9804019at2"/>
<dbReference type="EMBL" id="RPOK01000006">
    <property type="protein sequence ID" value="RPJ65047.1"/>
    <property type="molecule type" value="Genomic_DNA"/>
</dbReference>
<evidence type="ECO:0000256" key="11">
    <source>
        <dbReference type="ARBA" id="ARBA00029500"/>
    </source>
</evidence>
<dbReference type="NCBIfam" id="NF008085">
    <property type="entry name" value="PRK10820.1"/>
    <property type="match status" value="1"/>
</dbReference>
<dbReference type="Gene3D" id="1.10.10.60">
    <property type="entry name" value="Homeodomain-like"/>
    <property type="match status" value="1"/>
</dbReference>
<dbReference type="SUPFAM" id="SSF46689">
    <property type="entry name" value="Homeodomain-like"/>
    <property type="match status" value="1"/>
</dbReference>
<reference evidence="15 16" key="1">
    <citation type="submission" date="2018-11" db="EMBL/GenBank/DDBJ databases">
        <authorList>
            <person name="Ye M.-Q."/>
            <person name="Du Z.-J."/>
        </authorList>
    </citation>
    <scope>NUCLEOTIDE SEQUENCE [LARGE SCALE GENOMIC DNA]</scope>
    <source>
        <strain evidence="15 16">U0105</strain>
    </source>
</reference>
<keyword evidence="7" id="KW-0805">Transcription regulation</keyword>
<evidence type="ECO:0000256" key="7">
    <source>
        <dbReference type="ARBA" id="ARBA00023015"/>
    </source>
</evidence>
<dbReference type="Gene3D" id="3.30.70.260">
    <property type="match status" value="1"/>
</dbReference>
<feature type="domain" description="Sigma-54 factor interaction" evidence="12">
    <location>
        <begin position="206"/>
        <end position="434"/>
    </location>
</feature>
<dbReference type="Gene3D" id="1.10.8.60">
    <property type="match status" value="1"/>
</dbReference>
<evidence type="ECO:0000256" key="8">
    <source>
        <dbReference type="ARBA" id="ARBA00023125"/>
    </source>
</evidence>
<dbReference type="PROSITE" id="PS50112">
    <property type="entry name" value="PAS"/>
    <property type="match status" value="1"/>
</dbReference>
<evidence type="ECO:0000256" key="9">
    <source>
        <dbReference type="ARBA" id="ARBA00023159"/>
    </source>
</evidence>
<evidence type="ECO:0000259" key="13">
    <source>
        <dbReference type="PROSITE" id="PS50112"/>
    </source>
</evidence>
<dbReference type="GO" id="GO:0003677">
    <property type="term" value="F:DNA binding"/>
    <property type="evidence" value="ECO:0007669"/>
    <property type="project" value="UniProtKB-KW"/>
</dbReference>
<dbReference type="SMART" id="SM00091">
    <property type="entry name" value="PAS"/>
    <property type="match status" value="1"/>
</dbReference>
<evidence type="ECO:0000256" key="10">
    <source>
        <dbReference type="ARBA" id="ARBA00023163"/>
    </source>
</evidence>
<dbReference type="InterPro" id="IPR058031">
    <property type="entry name" value="AAA_lid_NorR"/>
</dbReference>
<dbReference type="InterPro" id="IPR002912">
    <property type="entry name" value="ACT_dom"/>
</dbReference>
<dbReference type="SMART" id="SM00382">
    <property type="entry name" value="AAA"/>
    <property type="match status" value="1"/>
</dbReference>
<dbReference type="PROSITE" id="PS00688">
    <property type="entry name" value="SIGMA54_INTERACT_3"/>
    <property type="match status" value="1"/>
</dbReference>
<evidence type="ECO:0000256" key="2">
    <source>
        <dbReference type="ARBA" id="ARBA00022490"/>
    </source>
</evidence>
<feature type="domain" description="PAS" evidence="13">
    <location>
        <begin position="78"/>
        <end position="129"/>
    </location>
</feature>
<gene>
    <name evidence="15" type="primary">tyrR</name>
    <name evidence="15" type="ORF">DRW07_17165</name>
</gene>
<keyword evidence="5" id="KW-0058">Aromatic hydrocarbons catabolism</keyword>
<dbReference type="CDD" id="cd04877">
    <property type="entry name" value="ACT_TyrR"/>
    <property type="match status" value="1"/>
</dbReference>
<dbReference type="InterPro" id="IPR002078">
    <property type="entry name" value="Sigma_54_int"/>
</dbReference>
<dbReference type="InterPro" id="IPR000014">
    <property type="entry name" value="PAS"/>
</dbReference>
<dbReference type="InterPro" id="IPR025662">
    <property type="entry name" value="Sigma_54_int_dom_ATP-bd_1"/>
</dbReference>
<organism evidence="15 16">
    <name type="scientific">Alteromonas sediminis</name>
    <dbReference type="NCBI Taxonomy" id="2259342"/>
    <lineage>
        <taxon>Bacteria</taxon>
        <taxon>Pseudomonadati</taxon>
        <taxon>Pseudomonadota</taxon>
        <taxon>Gammaproteobacteria</taxon>
        <taxon>Alteromonadales</taxon>
        <taxon>Alteromonadaceae</taxon>
        <taxon>Alteromonas/Salinimonas group</taxon>
        <taxon>Alteromonas</taxon>
    </lineage>
</organism>
<dbReference type="Gene3D" id="3.40.50.300">
    <property type="entry name" value="P-loop containing nucleotide triphosphate hydrolases"/>
    <property type="match status" value="1"/>
</dbReference>
<evidence type="ECO:0000313" key="15">
    <source>
        <dbReference type="EMBL" id="RPJ65047.1"/>
    </source>
</evidence>
<dbReference type="Gene3D" id="3.30.450.20">
    <property type="entry name" value="PAS domain"/>
    <property type="match status" value="1"/>
</dbReference>
<dbReference type="SUPFAM" id="SSF55785">
    <property type="entry name" value="PYP-like sensor domain (PAS domain)"/>
    <property type="match status" value="1"/>
</dbReference>
<dbReference type="CDD" id="cd00009">
    <property type="entry name" value="AAA"/>
    <property type="match status" value="1"/>
</dbReference>
<evidence type="ECO:0000259" key="12">
    <source>
        <dbReference type="PROSITE" id="PS50045"/>
    </source>
</evidence>
<comment type="subcellular location">
    <subcellularLocation>
        <location evidence="1">Cytoplasm</location>
    </subcellularLocation>
</comment>
<dbReference type="PANTHER" id="PTHR32071:SF3">
    <property type="entry name" value="HTH-TYPE TRANSCRIPTIONAL REGULATORY PROTEIN TYRR"/>
    <property type="match status" value="1"/>
</dbReference>
<dbReference type="InterPro" id="IPR035965">
    <property type="entry name" value="PAS-like_dom_sf"/>
</dbReference>
<dbReference type="NCBIfam" id="TIGR04381">
    <property type="entry name" value="HTH_TypR"/>
    <property type="match status" value="1"/>
</dbReference>
<dbReference type="Pfam" id="PF18024">
    <property type="entry name" value="HTH_50"/>
    <property type="match status" value="1"/>
</dbReference>
<evidence type="ECO:0000313" key="16">
    <source>
        <dbReference type="Proteomes" id="UP000275281"/>
    </source>
</evidence>
<dbReference type="InterPro" id="IPR009057">
    <property type="entry name" value="Homeodomain-like_sf"/>
</dbReference>
<evidence type="ECO:0000256" key="5">
    <source>
        <dbReference type="ARBA" id="ARBA00022797"/>
    </source>
</evidence>
<keyword evidence="6" id="KW-0067">ATP-binding</keyword>
<evidence type="ECO:0000256" key="1">
    <source>
        <dbReference type="ARBA" id="ARBA00004496"/>
    </source>
</evidence>
<dbReference type="Pfam" id="PF00989">
    <property type="entry name" value="PAS"/>
    <property type="match status" value="1"/>
</dbReference>
<dbReference type="PANTHER" id="PTHR32071">
    <property type="entry name" value="TRANSCRIPTIONAL REGULATORY PROTEIN"/>
    <property type="match status" value="1"/>
</dbReference>